<dbReference type="AlphaFoldDB" id="A0A9W6IKM2"/>
<dbReference type="CDD" id="cd00093">
    <property type="entry name" value="HTH_XRE"/>
    <property type="match status" value="1"/>
</dbReference>
<dbReference type="Gene3D" id="1.10.260.40">
    <property type="entry name" value="lambda repressor-like DNA-binding domains"/>
    <property type="match status" value="1"/>
</dbReference>
<dbReference type="Proteomes" id="UP001143486">
    <property type="component" value="Unassembled WGS sequence"/>
</dbReference>
<organism evidence="2 3">
    <name type="scientific">Maricaulis virginensis</name>
    <dbReference type="NCBI Taxonomy" id="144022"/>
    <lineage>
        <taxon>Bacteria</taxon>
        <taxon>Pseudomonadati</taxon>
        <taxon>Pseudomonadota</taxon>
        <taxon>Alphaproteobacteria</taxon>
        <taxon>Maricaulales</taxon>
        <taxon>Maricaulaceae</taxon>
        <taxon>Maricaulis</taxon>
    </lineage>
</organism>
<dbReference type="EMBL" id="BSFE01000003">
    <property type="protein sequence ID" value="GLK51698.1"/>
    <property type="molecule type" value="Genomic_DNA"/>
</dbReference>
<protein>
    <submittedName>
        <fullName evidence="2">Transcriptional regulator</fullName>
    </submittedName>
</protein>
<evidence type="ECO:0000313" key="3">
    <source>
        <dbReference type="Proteomes" id="UP001143486"/>
    </source>
</evidence>
<proteinExistence type="predicted"/>
<name>A0A9W6IKM2_9PROT</name>
<gene>
    <name evidence="2" type="ORF">GCM10017621_12060</name>
</gene>
<evidence type="ECO:0000259" key="1">
    <source>
        <dbReference type="PROSITE" id="PS50943"/>
    </source>
</evidence>
<reference evidence="2" key="2">
    <citation type="submission" date="2023-01" db="EMBL/GenBank/DDBJ databases">
        <authorList>
            <person name="Sun Q."/>
            <person name="Evtushenko L."/>
        </authorList>
    </citation>
    <scope>NUCLEOTIDE SEQUENCE</scope>
    <source>
        <strain evidence="2">VKM B-1513</strain>
    </source>
</reference>
<comment type="caution">
    <text evidence="2">The sequence shown here is derived from an EMBL/GenBank/DDBJ whole genome shotgun (WGS) entry which is preliminary data.</text>
</comment>
<feature type="domain" description="HTH cro/C1-type" evidence="1">
    <location>
        <begin position="15"/>
        <end position="69"/>
    </location>
</feature>
<keyword evidence="3" id="KW-1185">Reference proteome</keyword>
<reference evidence="2" key="1">
    <citation type="journal article" date="2014" name="Int. J. Syst. Evol. Microbiol.">
        <title>Complete genome sequence of Corynebacterium casei LMG S-19264T (=DSM 44701T), isolated from a smear-ripened cheese.</title>
        <authorList>
            <consortium name="US DOE Joint Genome Institute (JGI-PGF)"/>
            <person name="Walter F."/>
            <person name="Albersmeier A."/>
            <person name="Kalinowski J."/>
            <person name="Ruckert C."/>
        </authorList>
    </citation>
    <scope>NUCLEOTIDE SEQUENCE</scope>
    <source>
        <strain evidence="2">VKM B-1513</strain>
    </source>
</reference>
<evidence type="ECO:0000313" key="2">
    <source>
        <dbReference type="EMBL" id="GLK51698.1"/>
    </source>
</evidence>
<sequence>MQKIIRSPKDFGQLIRHVRKQAGMTQSQLAVRSGVWQETISKIENGHAGSKLETIFEILAALDLEITGQERSKGSTDDFEDMF</sequence>
<dbReference type="Pfam" id="PF01381">
    <property type="entry name" value="HTH_3"/>
    <property type="match status" value="1"/>
</dbReference>
<dbReference type="InterPro" id="IPR010982">
    <property type="entry name" value="Lambda_DNA-bd_dom_sf"/>
</dbReference>
<dbReference type="GO" id="GO:0003677">
    <property type="term" value="F:DNA binding"/>
    <property type="evidence" value="ECO:0007669"/>
    <property type="project" value="InterPro"/>
</dbReference>
<dbReference type="InterPro" id="IPR001387">
    <property type="entry name" value="Cro/C1-type_HTH"/>
</dbReference>
<dbReference type="RefSeq" id="WP_271186080.1">
    <property type="nucleotide sequence ID" value="NZ_BSFE01000003.1"/>
</dbReference>
<accession>A0A9W6IKM2</accession>
<dbReference type="SUPFAM" id="SSF47413">
    <property type="entry name" value="lambda repressor-like DNA-binding domains"/>
    <property type="match status" value="1"/>
</dbReference>
<dbReference type="SMART" id="SM00530">
    <property type="entry name" value="HTH_XRE"/>
    <property type="match status" value="1"/>
</dbReference>
<dbReference type="PROSITE" id="PS50943">
    <property type="entry name" value="HTH_CROC1"/>
    <property type="match status" value="1"/>
</dbReference>